<dbReference type="CDD" id="cd00037">
    <property type="entry name" value="CLECT"/>
    <property type="match status" value="1"/>
</dbReference>
<name>A0A8T3E3R3_9TELE</name>
<dbReference type="InterPro" id="IPR016186">
    <property type="entry name" value="C-type_lectin-like/link_sf"/>
</dbReference>
<keyword evidence="1" id="KW-0732">Signal</keyword>
<dbReference type="Pfam" id="PF00059">
    <property type="entry name" value="Lectin_C"/>
    <property type="match status" value="3"/>
</dbReference>
<feature type="domain" description="C-type lectin" evidence="2">
    <location>
        <begin position="140"/>
        <end position="254"/>
    </location>
</feature>
<comment type="caution">
    <text evidence="3">The sequence shown here is derived from an EMBL/GenBank/DDBJ whole genome shotgun (WGS) entry which is preliminary data.</text>
</comment>
<dbReference type="SMART" id="SM00034">
    <property type="entry name" value="CLECT"/>
    <property type="match status" value="3"/>
</dbReference>
<sequence length="435" mass="48433">MKRGVATVLLISGLCTLCSCLSHQYHFVNTAMKFSDAKKHCNDNYDDLATIDNQEEMQVLMGVVGSTYTGNAWIGLERKGSINWHWSLADTGFYGDGEAEFRNWMAGHPGDDACTGMTVAGTWRTGPCGGQRAFICYDGDAAQSYILITESKTWRGAQSYCREHHTDLASVRNHAENQEILQTAGGTGVWIGLFKDSWEWSDQSSSSYRNWRSGQPDDDGGKGDCVAMMASGSDPNSGQWSDWNCDILYNFLCYKCESIFTVGMTPMVTFESTATDNLVLVQENKNWDEALSYCRQHYGDLVSVSTEQLQHWVEIIAQNASTAHVWLGLRYSCKMHFWFWLNGKILPLENEYNECGRRGAVESGGGRQWVSLPETEKLNFICSKCGVAMEILGVDAALFCLVKNSFGQLLGMFLLLGEEVLVHLDGSINAVLELQ</sequence>
<feature type="chain" id="PRO_5035833591" description="C-type lectin domain-containing protein" evidence="1">
    <location>
        <begin position="21"/>
        <end position="435"/>
    </location>
</feature>
<protein>
    <recommendedName>
        <fullName evidence="2">C-type lectin domain-containing protein</fullName>
    </recommendedName>
</protein>
<organism evidence="3 4">
    <name type="scientific">Albula goreensis</name>
    <dbReference type="NCBI Taxonomy" id="1534307"/>
    <lineage>
        <taxon>Eukaryota</taxon>
        <taxon>Metazoa</taxon>
        <taxon>Chordata</taxon>
        <taxon>Craniata</taxon>
        <taxon>Vertebrata</taxon>
        <taxon>Euteleostomi</taxon>
        <taxon>Actinopterygii</taxon>
        <taxon>Neopterygii</taxon>
        <taxon>Teleostei</taxon>
        <taxon>Albuliformes</taxon>
        <taxon>Albulidae</taxon>
        <taxon>Albula</taxon>
    </lineage>
</organism>
<proteinExistence type="predicted"/>
<dbReference type="InterPro" id="IPR016187">
    <property type="entry name" value="CTDL_fold"/>
</dbReference>
<dbReference type="EMBL" id="JAERUA010000003">
    <property type="protein sequence ID" value="KAI1901255.1"/>
    <property type="molecule type" value="Genomic_DNA"/>
</dbReference>
<dbReference type="PROSITE" id="PS50041">
    <property type="entry name" value="C_TYPE_LECTIN_2"/>
    <property type="match status" value="3"/>
</dbReference>
<dbReference type="PANTHER" id="PTHR45784:SF5">
    <property type="entry name" value="C-TYPE LECTIN DOMAIN FAMILY 20 MEMBER A-RELATED"/>
    <property type="match status" value="1"/>
</dbReference>
<feature type="signal peptide" evidence="1">
    <location>
        <begin position="1"/>
        <end position="20"/>
    </location>
</feature>
<feature type="domain" description="C-type lectin" evidence="2">
    <location>
        <begin position="280"/>
        <end position="383"/>
    </location>
</feature>
<dbReference type="InterPro" id="IPR001304">
    <property type="entry name" value="C-type_lectin-like"/>
</dbReference>
<gene>
    <name evidence="3" type="ORF">AGOR_G00032440</name>
</gene>
<evidence type="ECO:0000259" key="2">
    <source>
        <dbReference type="PROSITE" id="PS50041"/>
    </source>
</evidence>
<dbReference type="CDD" id="cd03602">
    <property type="entry name" value="CLECT_1"/>
    <property type="match status" value="1"/>
</dbReference>
<dbReference type="OrthoDB" id="6369810at2759"/>
<dbReference type="Proteomes" id="UP000829720">
    <property type="component" value="Unassembled WGS sequence"/>
</dbReference>
<keyword evidence="4" id="KW-1185">Reference proteome</keyword>
<reference evidence="3" key="1">
    <citation type="submission" date="2021-01" db="EMBL/GenBank/DDBJ databases">
        <authorList>
            <person name="Zahm M."/>
            <person name="Roques C."/>
            <person name="Cabau C."/>
            <person name="Klopp C."/>
            <person name="Donnadieu C."/>
            <person name="Jouanno E."/>
            <person name="Lampietro C."/>
            <person name="Louis A."/>
            <person name="Herpin A."/>
            <person name="Echchiki A."/>
            <person name="Berthelot C."/>
            <person name="Parey E."/>
            <person name="Roest-Crollius H."/>
            <person name="Braasch I."/>
            <person name="Postlethwait J."/>
            <person name="Bobe J."/>
            <person name="Montfort J."/>
            <person name="Bouchez O."/>
            <person name="Begum T."/>
            <person name="Mejri S."/>
            <person name="Adams A."/>
            <person name="Chen W.-J."/>
            <person name="Guiguen Y."/>
        </authorList>
    </citation>
    <scope>NUCLEOTIDE SEQUENCE</scope>
    <source>
        <tissue evidence="3">Blood</tissue>
    </source>
</reference>
<evidence type="ECO:0000256" key="1">
    <source>
        <dbReference type="SAM" id="SignalP"/>
    </source>
</evidence>
<evidence type="ECO:0000313" key="3">
    <source>
        <dbReference type="EMBL" id="KAI1901255.1"/>
    </source>
</evidence>
<dbReference type="PANTHER" id="PTHR45784">
    <property type="entry name" value="C-TYPE LECTIN DOMAIN FAMILY 20 MEMBER A-RELATED"/>
    <property type="match status" value="1"/>
</dbReference>
<feature type="domain" description="C-type lectin" evidence="2">
    <location>
        <begin position="25"/>
        <end position="137"/>
    </location>
</feature>
<dbReference type="AlphaFoldDB" id="A0A8T3E3R3"/>
<dbReference type="Gene3D" id="3.10.100.10">
    <property type="entry name" value="Mannose-Binding Protein A, subunit A"/>
    <property type="match status" value="3"/>
</dbReference>
<accession>A0A8T3E3R3</accession>
<dbReference type="SUPFAM" id="SSF56436">
    <property type="entry name" value="C-type lectin-like"/>
    <property type="match status" value="3"/>
</dbReference>
<evidence type="ECO:0000313" key="4">
    <source>
        <dbReference type="Proteomes" id="UP000829720"/>
    </source>
</evidence>
<dbReference type="PROSITE" id="PS51257">
    <property type="entry name" value="PROKAR_LIPOPROTEIN"/>
    <property type="match status" value="1"/>
</dbReference>